<dbReference type="RefSeq" id="WP_208428307.1">
    <property type="nucleotide sequence ID" value="NZ_JAEPRJ010000001.1"/>
</dbReference>
<name>A0ABS1IXX8_9FIRM</name>
<comment type="caution">
    <text evidence="5">The sequence shown here is derived from an EMBL/GenBank/DDBJ whole genome shotgun (WGS) entry which is preliminary data.</text>
</comment>
<evidence type="ECO:0000256" key="2">
    <source>
        <dbReference type="SAM" id="Phobius"/>
    </source>
</evidence>
<dbReference type="Gene3D" id="2.60.40.10">
    <property type="entry name" value="Immunoglobulins"/>
    <property type="match status" value="1"/>
</dbReference>
<keyword evidence="6" id="KW-1185">Reference proteome</keyword>
<keyword evidence="2" id="KW-0812">Transmembrane</keyword>
<keyword evidence="2" id="KW-0472">Membrane</keyword>
<organism evidence="5 6">
    <name type="scientific">Catonella massiliensis</name>
    <dbReference type="NCBI Taxonomy" id="2799636"/>
    <lineage>
        <taxon>Bacteria</taxon>
        <taxon>Bacillati</taxon>
        <taxon>Bacillota</taxon>
        <taxon>Clostridia</taxon>
        <taxon>Lachnospirales</taxon>
        <taxon>Lachnospiraceae</taxon>
        <taxon>Catonella</taxon>
    </lineage>
</organism>
<feature type="chain" id="PRO_5045560007" evidence="3">
    <location>
        <begin position="32"/>
        <end position="1357"/>
    </location>
</feature>
<dbReference type="SUPFAM" id="SSF49478">
    <property type="entry name" value="Cna protein B-type domain"/>
    <property type="match status" value="1"/>
</dbReference>
<dbReference type="InterPro" id="IPR041033">
    <property type="entry name" value="SpaA_PFL_dom_1"/>
</dbReference>
<reference evidence="5 6" key="1">
    <citation type="submission" date="2021-01" db="EMBL/GenBank/DDBJ databases">
        <title>Isolation and description of Catonella massiliensis sp. nov., a novel Catonella species, isolated from a stable periodontitis subject.</title>
        <authorList>
            <person name="Antezack A."/>
            <person name="Boxberger M."/>
            <person name="La Scola B."/>
            <person name="Monnet-Corti V."/>
        </authorList>
    </citation>
    <scope>NUCLEOTIDE SEQUENCE [LARGE SCALE GENOMIC DNA]</scope>
    <source>
        <strain evidence="5 6">Marseille-Q4567</strain>
    </source>
</reference>
<keyword evidence="3" id="KW-0732">Signal</keyword>
<keyword evidence="2" id="KW-1133">Transmembrane helix</keyword>
<feature type="transmembrane region" description="Helical" evidence="2">
    <location>
        <begin position="1332"/>
        <end position="1349"/>
    </location>
</feature>
<evidence type="ECO:0000256" key="1">
    <source>
        <dbReference type="SAM" id="MobiDB-lite"/>
    </source>
</evidence>
<protein>
    <submittedName>
        <fullName evidence="5">LPXTG cell wall anchor domain-containing protein</fullName>
    </submittedName>
</protein>
<sequence>MWKKYRGSFLSFILIIGLVLSGLSVPSYVSAAPPATDNVTNTPAVLSHSMVFFQNGQEITQTGNNKVDLTTDITATIKDKFKFDKNATHHITDNSYVEYELGAPFILPNGVLSKEEYTKPDIVLSPVEIRGKNICKTSFVTDAQGKVKVRFDFSEADPVMFDQDEIEIKAVVKLRVDVNKLEAPAGNSKVKISDYEVDVDDTKEDLRTEKKAELNIPNGTVDWTVTVDKKILGSVNYQLSLKDYVFSDDLSKVGEYKSGSLTINGQTVTPDSYTDKVLKYTIKTSDVQAPNIGRAVIKFSTNISNDEYKYGKVYKNSAELYKDGKLESKTNEAGVKLIPFGKKEGLTSADNKSITWSIVFNEPDANLGTVTVKDKLANSTIGNIAQTRKESYYQVWDETKGDWSETKHNVNPVGTDNDEYTIPSVTKKTRLTIVTNELTLQDNYYEFKNDAIIGWGGVNERVKLPAVAKIGKKKLEKIAKIYELEPGETENEADRRLEENSGVKIRRAAFETEWSANFVRENADTNTYYIYDTFIFDNDVKANRKGLETGYKITGLNDTTIKTLKTNLTFDKVVSADAQNHQRLVNPSSPLFENNSGIEYEVYAIRDNADKLVGHLLELKMDPLKGEALPDNRTKTVVKFKSKLVEPKQVMDTRDTAAYNFMNLFKPDGTLIEEAANATKYNTKMLNKQALSKDAAKRFVNNLAVSAGNNIINDDVFDYAAKTAKDNNAVAYNREDKSIIYRISVNAAGVNDVDGDLGAVTLTDIIPEDFELAKINGSNDYLIYGGKAATSPAKADATVLAEGSPLSLSTDKLTFTNDASHNKLIFKFTKLDGTYVILFKLRIKPSKVDFYLNKRENIVNKAEITAEKKWIDTNDGDSKKEVKITDNQGVDVNEEFIWKTYDENVSKYAEKGFIKWSIVYRPYKTYSTGEKVHFEDGLSNNIMVRKKKNSSELVFQGDNFRIFEGTVDDNGKFIPQREIKDNLSEIFKYEDTGRKFIINLPNSNANYKITYITDFSAPINSGEEVRNTVSLFEDSTEKAIKKPDVGYAVNVSSTGRVWGFDKLTIFKTNQAKDKLLSGAKFELTKDGVQVYGSPKTTDAGGRIEFDRISSGDYVLKEVKAPEGYRLNPTEYRIRVTELQVGRMIELLGYYGNVTQDGNELTITNLSTSESGGGGIAPPSGGETDPNGPKAPSNPPSEDKPNAPKKPVKPSVPNTPVKPTHPNQPSDPSDPESPSEPGTSEKPGEPHPTPGNNTNPNIPTYNLDNVPDPNDPDSSYEIIVIDDDGYPLGHFVKKTKPDKLKEYVLKDDGTPLSHFIQNRAKKRLPRTGGAGTLLYYELGAGLLLMAVFTGRKRKEERE</sequence>
<evidence type="ECO:0000313" key="5">
    <source>
        <dbReference type="EMBL" id="MBK5896751.1"/>
    </source>
</evidence>
<evidence type="ECO:0000256" key="3">
    <source>
        <dbReference type="SAM" id="SignalP"/>
    </source>
</evidence>
<feature type="domain" description="SpaA-like prealbumin fold" evidence="4">
    <location>
        <begin position="1062"/>
        <end position="1138"/>
    </location>
</feature>
<dbReference type="InterPro" id="IPR013783">
    <property type="entry name" value="Ig-like_fold"/>
</dbReference>
<dbReference type="EMBL" id="JAEPRJ010000001">
    <property type="protein sequence ID" value="MBK5896751.1"/>
    <property type="molecule type" value="Genomic_DNA"/>
</dbReference>
<evidence type="ECO:0000313" key="6">
    <source>
        <dbReference type="Proteomes" id="UP000604730"/>
    </source>
</evidence>
<feature type="signal peptide" evidence="3">
    <location>
        <begin position="1"/>
        <end position="31"/>
    </location>
</feature>
<dbReference type="Proteomes" id="UP000604730">
    <property type="component" value="Unassembled WGS sequence"/>
</dbReference>
<feature type="region of interest" description="Disordered" evidence="1">
    <location>
        <begin position="1163"/>
        <end position="1271"/>
    </location>
</feature>
<evidence type="ECO:0000259" key="4">
    <source>
        <dbReference type="Pfam" id="PF17802"/>
    </source>
</evidence>
<dbReference type="Pfam" id="PF17802">
    <property type="entry name" value="SpaA"/>
    <property type="match status" value="1"/>
</dbReference>
<feature type="compositionally biased region" description="Low complexity" evidence="1">
    <location>
        <begin position="1249"/>
        <end position="1267"/>
    </location>
</feature>
<proteinExistence type="predicted"/>
<gene>
    <name evidence="5" type="ORF">JJN12_02975</name>
</gene>
<dbReference type="NCBIfam" id="TIGR01167">
    <property type="entry name" value="LPXTG_anchor"/>
    <property type="match status" value="1"/>
</dbReference>
<accession>A0ABS1IXX8</accession>